<evidence type="ECO:0000256" key="1">
    <source>
        <dbReference type="SAM" id="MobiDB-lite"/>
    </source>
</evidence>
<dbReference type="EMBL" id="NKCK01000981">
    <property type="protein sequence ID" value="RSL75991.1"/>
    <property type="molecule type" value="Genomic_DNA"/>
</dbReference>
<protein>
    <submittedName>
        <fullName evidence="2">Uncharacterized protein</fullName>
    </submittedName>
</protein>
<evidence type="ECO:0000313" key="2">
    <source>
        <dbReference type="EMBL" id="RSL75991.1"/>
    </source>
</evidence>
<evidence type="ECO:0000313" key="3">
    <source>
        <dbReference type="Proteomes" id="UP000287144"/>
    </source>
</evidence>
<organism evidence="2 3">
    <name type="scientific">Fusarium oligoseptatum</name>
    <dbReference type="NCBI Taxonomy" id="2604345"/>
    <lineage>
        <taxon>Eukaryota</taxon>
        <taxon>Fungi</taxon>
        <taxon>Dikarya</taxon>
        <taxon>Ascomycota</taxon>
        <taxon>Pezizomycotina</taxon>
        <taxon>Sordariomycetes</taxon>
        <taxon>Hypocreomycetidae</taxon>
        <taxon>Hypocreales</taxon>
        <taxon>Nectriaceae</taxon>
        <taxon>Fusarium</taxon>
        <taxon>Fusarium solani species complex</taxon>
    </lineage>
</organism>
<reference evidence="2 3" key="1">
    <citation type="submission" date="2017-06" db="EMBL/GenBank/DDBJ databases">
        <title>Comparative genomic analysis of Ambrosia Fusariam Clade fungi.</title>
        <authorList>
            <person name="Stajich J.E."/>
            <person name="Carrillo J."/>
            <person name="Kijimoto T."/>
            <person name="Eskalen A."/>
            <person name="O'Donnell K."/>
            <person name="Kasson M."/>
        </authorList>
    </citation>
    <scope>NUCLEOTIDE SEQUENCE [LARGE SCALE GENOMIC DNA]</scope>
    <source>
        <strain evidence="2 3">NRRL62579</strain>
    </source>
</reference>
<name>A0A428REQ0_9HYPO</name>
<keyword evidence="3" id="KW-1185">Reference proteome</keyword>
<comment type="caution">
    <text evidence="2">The sequence shown here is derived from an EMBL/GenBank/DDBJ whole genome shotgun (WGS) entry which is preliminary data.</text>
</comment>
<sequence length="68" mass="7153">AAGFLADLDKAAALRGRHDDIPEDFLSVSSGSSTPLLPGNEDSDDEKVEPRIVVAGIPIPVPQSRARD</sequence>
<dbReference type="AlphaFoldDB" id="A0A428REQ0"/>
<feature type="region of interest" description="Disordered" evidence="1">
    <location>
        <begin position="19"/>
        <end position="47"/>
    </location>
</feature>
<feature type="non-terminal residue" evidence="2">
    <location>
        <position position="1"/>
    </location>
</feature>
<gene>
    <name evidence="2" type="ORF">CEP52_017811</name>
</gene>
<accession>A0A428REQ0</accession>
<dbReference type="Proteomes" id="UP000287144">
    <property type="component" value="Unassembled WGS sequence"/>
</dbReference>
<proteinExistence type="predicted"/>